<dbReference type="KEGG" id="ntp:CRH09_37020"/>
<feature type="chain" id="PRO_5012629400" description="SH3 domain-containing protein" evidence="1">
    <location>
        <begin position="29"/>
        <end position="115"/>
    </location>
</feature>
<protein>
    <recommendedName>
        <fullName evidence="4">SH3 domain-containing protein</fullName>
    </recommendedName>
</protein>
<evidence type="ECO:0000313" key="3">
    <source>
        <dbReference type="Proteomes" id="UP000221961"/>
    </source>
</evidence>
<evidence type="ECO:0000256" key="1">
    <source>
        <dbReference type="SAM" id="SignalP"/>
    </source>
</evidence>
<dbReference type="EMBL" id="CP023778">
    <property type="protein sequence ID" value="ATL70955.1"/>
    <property type="molecule type" value="Genomic_DNA"/>
</dbReference>
<dbReference type="AlphaFoldDB" id="A0A291RUD7"/>
<evidence type="ECO:0000313" key="2">
    <source>
        <dbReference type="EMBL" id="ATL70955.1"/>
    </source>
</evidence>
<sequence>MLAMMRKFMASVVFVAGAALALAPAAHADDPAADPNDYSLQNANFVNYTDPAALSAQQNGKQIIVSPYGTANPIACKGNGTTVPLFDCMQHDDFGWFPLSRTDLPQLGTAWVHVV</sequence>
<proteinExistence type="predicted"/>
<feature type="signal peptide" evidence="1">
    <location>
        <begin position="1"/>
        <end position="28"/>
    </location>
</feature>
<name>A0A291RUD7_9NOCA</name>
<organism evidence="2 3">
    <name type="scientific">Nocardia terpenica</name>
    <dbReference type="NCBI Taxonomy" id="455432"/>
    <lineage>
        <taxon>Bacteria</taxon>
        <taxon>Bacillati</taxon>
        <taxon>Actinomycetota</taxon>
        <taxon>Actinomycetes</taxon>
        <taxon>Mycobacteriales</taxon>
        <taxon>Nocardiaceae</taxon>
        <taxon>Nocardia</taxon>
    </lineage>
</organism>
<gene>
    <name evidence="2" type="ORF">CRH09_37020</name>
</gene>
<evidence type="ECO:0008006" key="4">
    <source>
        <dbReference type="Google" id="ProtNLM"/>
    </source>
</evidence>
<keyword evidence="1" id="KW-0732">Signal</keyword>
<dbReference type="Proteomes" id="UP000221961">
    <property type="component" value="Chromosome"/>
</dbReference>
<accession>A0A291RUD7</accession>
<reference evidence="2 3" key="1">
    <citation type="submission" date="2017-10" db="EMBL/GenBank/DDBJ databases">
        <title>Comparative genomics between pathogenic Norcardia.</title>
        <authorList>
            <person name="Zeng L."/>
        </authorList>
    </citation>
    <scope>NUCLEOTIDE SEQUENCE [LARGE SCALE GENOMIC DNA]</scope>
    <source>
        <strain evidence="2 3">NC_YFY_NT001</strain>
    </source>
</reference>